<comment type="caution">
    <text evidence="3">The sequence shown here is derived from an EMBL/GenBank/DDBJ whole genome shotgun (WGS) entry which is preliminary data.</text>
</comment>
<evidence type="ECO:0000256" key="2">
    <source>
        <dbReference type="SAM" id="SignalP"/>
    </source>
</evidence>
<dbReference type="RefSeq" id="WP_211140823.1">
    <property type="nucleotide sequence ID" value="NZ_JAEEGB010000003.1"/>
</dbReference>
<keyword evidence="1" id="KW-1133">Transmembrane helix</keyword>
<keyword evidence="1" id="KW-0472">Membrane</keyword>
<reference evidence="3" key="1">
    <citation type="submission" date="2020-12" db="EMBL/GenBank/DDBJ databases">
        <title>Clostridium thailandense sp. nov., a novel acetogenic bacterium isolated from peat land soil in Thailand.</title>
        <authorList>
            <person name="Chaikitkaew S."/>
            <person name="Birkeland N.K."/>
        </authorList>
    </citation>
    <scope>NUCLEOTIDE SEQUENCE</scope>
    <source>
        <strain evidence="3">DSM 17425</strain>
    </source>
</reference>
<dbReference type="Proteomes" id="UP000622687">
    <property type="component" value="Unassembled WGS sequence"/>
</dbReference>
<proteinExistence type="predicted"/>
<organism evidence="3 4">
    <name type="scientific">Clostridium aciditolerans</name>
    <dbReference type="NCBI Taxonomy" id="339861"/>
    <lineage>
        <taxon>Bacteria</taxon>
        <taxon>Bacillati</taxon>
        <taxon>Bacillota</taxon>
        <taxon>Clostridia</taxon>
        <taxon>Eubacteriales</taxon>
        <taxon>Clostridiaceae</taxon>
        <taxon>Clostridium</taxon>
    </lineage>
</organism>
<sequence>MYKKLSYLLLILISIVFNTHHVYANNTTKPDIKWIEGPKTVDVGSDLAKLDLPDEYVFANGEDAKKLMKQMDNSVTGREQGIVFSKDTKQNWFVLFEFDPIGYVRDNDAKKINADKLLEEIKKGTEKDNEERKQKGAPTLDIIGWDEKPHYDDKTHNLVWSVLSNSDGEKIVNYNVRILGRGGVTEVTLVAGKDEMEKVKPQLDTIISKYSYKEGKKYTDYIKGDKVSELGLTALIVGGAGAAAAKTGLLAKLLLILKKIWIVVILGIGGLFKKIISKFKKKSSGIEENTSNIDGSNLINSNMETAEEISATSCDLEKKKD</sequence>
<keyword evidence="1" id="KW-0812">Transmembrane</keyword>
<evidence type="ECO:0000313" key="4">
    <source>
        <dbReference type="Proteomes" id="UP000622687"/>
    </source>
</evidence>
<keyword evidence="2" id="KW-0732">Signal</keyword>
<dbReference type="Pfam" id="PF09935">
    <property type="entry name" value="DUF2167"/>
    <property type="match status" value="1"/>
</dbReference>
<feature type="chain" id="PRO_5036956227" evidence="2">
    <location>
        <begin position="25"/>
        <end position="321"/>
    </location>
</feature>
<protein>
    <submittedName>
        <fullName evidence="3">DUF2167 domain-containing protein</fullName>
    </submittedName>
</protein>
<accession>A0A934HTY5</accession>
<gene>
    <name evidence="3" type="ORF">I6U51_01395</name>
</gene>
<keyword evidence="4" id="KW-1185">Reference proteome</keyword>
<name>A0A934HTY5_9CLOT</name>
<feature type="transmembrane region" description="Helical" evidence="1">
    <location>
        <begin position="253"/>
        <end position="272"/>
    </location>
</feature>
<dbReference type="EMBL" id="JAEEGB010000003">
    <property type="protein sequence ID" value="MBI6871359.1"/>
    <property type="molecule type" value="Genomic_DNA"/>
</dbReference>
<evidence type="ECO:0000256" key="1">
    <source>
        <dbReference type="SAM" id="Phobius"/>
    </source>
</evidence>
<dbReference type="AlphaFoldDB" id="A0A934HTY5"/>
<evidence type="ECO:0000313" key="3">
    <source>
        <dbReference type="EMBL" id="MBI6871359.1"/>
    </source>
</evidence>
<dbReference type="InterPro" id="IPR018682">
    <property type="entry name" value="DUF2167_membr"/>
</dbReference>
<feature type="signal peptide" evidence="2">
    <location>
        <begin position="1"/>
        <end position="24"/>
    </location>
</feature>